<dbReference type="InterPro" id="IPR058982">
    <property type="entry name" value="Beta-barrel_AprE"/>
</dbReference>
<dbReference type="InterPro" id="IPR058781">
    <property type="entry name" value="HH_AprE-like"/>
</dbReference>
<accession>A0A0B8Q2M3</accession>
<gene>
    <name evidence="12" type="ORF">JCM19241_4961</name>
</gene>
<feature type="domain" description="AprE-like long alpha-helical hairpin" evidence="10">
    <location>
        <begin position="24"/>
        <end position="200"/>
    </location>
</feature>
<comment type="subcellular location">
    <subcellularLocation>
        <location evidence="1 9">Cell inner membrane</location>
        <topology evidence="1 9">Single-pass membrane protein</topology>
    </subcellularLocation>
</comment>
<evidence type="ECO:0000313" key="13">
    <source>
        <dbReference type="Proteomes" id="UP000031666"/>
    </source>
</evidence>
<evidence type="ECO:0000256" key="7">
    <source>
        <dbReference type="ARBA" id="ARBA00022989"/>
    </source>
</evidence>
<dbReference type="PANTHER" id="PTHR30386:SF26">
    <property type="entry name" value="TRANSPORT PROTEIN COMB"/>
    <property type="match status" value="1"/>
</dbReference>
<keyword evidence="6" id="KW-0812">Transmembrane</keyword>
<proteinExistence type="inferred from homology"/>
<keyword evidence="3 9" id="KW-0813">Transport</keyword>
<evidence type="ECO:0000256" key="5">
    <source>
        <dbReference type="ARBA" id="ARBA00022519"/>
    </source>
</evidence>
<dbReference type="InterPro" id="IPR050739">
    <property type="entry name" value="MFP"/>
</dbReference>
<dbReference type="NCBIfam" id="TIGR01843">
    <property type="entry name" value="type_I_hlyD"/>
    <property type="match status" value="1"/>
</dbReference>
<protein>
    <recommendedName>
        <fullName evidence="9">Membrane fusion protein (MFP) family protein</fullName>
    </recommendedName>
</protein>
<name>A0A0B8Q2M3_9VIBR</name>
<keyword evidence="8" id="KW-0472">Membrane</keyword>
<evidence type="ECO:0000256" key="9">
    <source>
        <dbReference type="RuleBase" id="RU365093"/>
    </source>
</evidence>
<evidence type="ECO:0000256" key="6">
    <source>
        <dbReference type="ARBA" id="ARBA00022692"/>
    </source>
</evidence>
<evidence type="ECO:0000256" key="2">
    <source>
        <dbReference type="ARBA" id="ARBA00009477"/>
    </source>
</evidence>
<dbReference type="Pfam" id="PF25994">
    <property type="entry name" value="HH_AprE"/>
    <property type="match status" value="1"/>
</dbReference>
<comment type="caution">
    <text evidence="12">The sequence shown here is derived from an EMBL/GenBank/DDBJ whole genome shotgun (WGS) entry which is preliminary data.</text>
</comment>
<dbReference type="PANTHER" id="PTHR30386">
    <property type="entry name" value="MEMBRANE FUSION SUBUNIT OF EMRAB-TOLC MULTIDRUG EFFLUX PUMP"/>
    <property type="match status" value="1"/>
</dbReference>
<keyword evidence="4 9" id="KW-1003">Cell membrane</keyword>
<evidence type="ECO:0000256" key="3">
    <source>
        <dbReference type="ARBA" id="ARBA00022448"/>
    </source>
</evidence>
<dbReference type="Pfam" id="PF26002">
    <property type="entry name" value="Beta-barrel_AprE"/>
    <property type="match status" value="1"/>
</dbReference>
<comment type="similarity">
    <text evidence="2 9">Belongs to the membrane fusion protein (MFP) (TC 8.A.1) family.</text>
</comment>
<keyword evidence="5 9" id="KW-0997">Cell inner membrane</keyword>
<evidence type="ECO:0000259" key="10">
    <source>
        <dbReference type="Pfam" id="PF25994"/>
    </source>
</evidence>
<keyword evidence="7" id="KW-1133">Transmembrane helix</keyword>
<dbReference type="AlphaFoldDB" id="A0A0B8Q2M3"/>
<dbReference type="EMBL" id="BBSC01000002">
    <property type="protein sequence ID" value="GAM73765.1"/>
    <property type="molecule type" value="Genomic_DNA"/>
</dbReference>
<dbReference type="STRING" id="1481914.JCM19241_4961"/>
<sequence length="358" mass="39622">MKRGQLVEVGDPIVEFDSTYQTTALDELESQQASLILGIERMSALIEERDPDFTQYAVAYPNVVAEQQAQLAATKALWSRKKAVLEKESERIAEELKGVNREIPAERRQLNSSREELKILEQGQAKGNISKVRVLEMKQKIGSIETELEQAKGKKAVLLKQAESNQTKIDQLHAENILEIRKEKSKAVSDLSALNARVRSGQAKVTGTLLLAPVKGLIQSLPTTHNGSVIQPGGTVAEIVPVEGRAAFKAKLSPRDIGFVSVGQAARVKIDAFDYSRFGALKGTVTEISPTTSQTERGEIYYDVVIEVDKGYFRDDPERFAILPGMTGEVDITTGEKTVFQYLWKPIYTNVSRAFGER</sequence>
<evidence type="ECO:0000313" key="12">
    <source>
        <dbReference type="EMBL" id="GAM73765.1"/>
    </source>
</evidence>
<dbReference type="GO" id="GO:0015031">
    <property type="term" value="P:protein transport"/>
    <property type="evidence" value="ECO:0007669"/>
    <property type="project" value="InterPro"/>
</dbReference>
<dbReference type="Proteomes" id="UP000031666">
    <property type="component" value="Unassembled WGS sequence"/>
</dbReference>
<evidence type="ECO:0000256" key="4">
    <source>
        <dbReference type="ARBA" id="ARBA00022475"/>
    </source>
</evidence>
<feature type="domain" description="AprE-like beta-barrel" evidence="11">
    <location>
        <begin position="248"/>
        <end position="335"/>
    </location>
</feature>
<dbReference type="Gene3D" id="2.40.30.170">
    <property type="match status" value="1"/>
</dbReference>
<dbReference type="InterPro" id="IPR010129">
    <property type="entry name" value="T1SS_HlyD"/>
</dbReference>
<dbReference type="GO" id="GO:0005886">
    <property type="term" value="C:plasma membrane"/>
    <property type="evidence" value="ECO:0007669"/>
    <property type="project" value="UniProtKB-SubCell"/>
</dbReference>
<evidence type="ECO:0000256" key="1">
    <source>
        <dbReference type="ARBA" id="ARBA00004377"/>
    </source>
</evidence>
<organism evidence="12 13">
    <name type="scientific">Vibrio ishigakensis</name>
    <dbReference type="NCBI Taxonomy" id="1481914"/>
    <lineage>
        <taxon>Bacteria</taxon>
        <taxon>Pseudomonadati</taxon>
        <taxon>Pseudomonadota</taxon>
        <taxon>Gammaproteobacteria</taxon>
        <taxon>Vibrionales</taxon>
        <taxon>Vibrionaceae</taxon>
        <taxon>Vibrio</taxon>
    </lineage>
</organism>
<dbReference type="PRINTS" id="PR01490">
    <property type="entry name" value="RTXTOXIND"/>
</dbReference>
<evidence type="ECO:0000256" key="8">
    <source>
        <dbReference type="ARBA" id="ARBA00023136"/>
    </source>
</evidence>
<evidence type="ECO:0000259" key="11">
    <source>
        <dbReference type="Pfam" id="PF26002"/>
    </source>
</evidence>
<reference evidence="12 13" key="1">
    <citation type="submission" date="2015-01" db="EMBL/GenBank/DDBJ databases">
        <title>Vibrio sp. C94 JCM 19241 whole genome shotgun sequence.</title>
        <authorList>
            <person name="Sawabe T."/>
            <person name="Meirelles P."/>
            <person name="Feng G."/>
            <person name="Sayaka M."/>
            <person name="Hattori M."/>
            <person name="Ohkuma M."/>
        </authorList>
    </citation>
    <scope>NUCLEOTIDE SEQUENCE [LARGE SCALE GENOMIC DNA]</scope>
    <source>
        <strain evidence="13">JCM 19241</strain>
    </source>
</reference>
<reference evidence="12 13" key="2">
    <citation type="submission" date="2015-01" db="EMBL/GenBank/DDBJ databases">
        <authorList>
            <consortium name="NBRP consortium"/>
            <person name="Sawabe T."/>
            <person name="Meirelles P."/>
            <person name="Feng G."/>
            <person name="Sayaka M."/>
            <person name="Hattori M."/>
            <person name="Ohkuma M."/>
        </authorList>
    </citation>
    <scope>NUCLEOTIDE SEQUENCE [LARGE SCALE GENOMIC DNA]</scope>
    <source>
        <strain evidence="13">JCM 19241</strain>
    </source>
</reference>